<accession>A0AAW4L4P1</accession>
<dbReference type="EMBL" id="JAHCVJ010000003">
    <property type="protein sequence ID" value="MBT0664505.1"/>
    <property type="molecule type" value="Genomic_DNA"/>
</dbReference>
<gene>
    <name evidence="1" type="ORF">KI809_09355</name>
</gene>
<name>A0AAW4L4P1_9BACT</name>
<reference evidence="1 2" key="1">
    <citation type="submission" date="2021-05" db="EMBL/GenBank/DDBJ databases">
        <title>The draft genome of Geobacter pelophilus DSM 12255.</title>
        <authorList>
            <person name="Xu Z."/>
            <person name="Masuda Y."/>
            <person name="Itoh H."/>
            <person name="Senoo K."/>
        </authorList>
    </citation>
    <scope>NUCLEOTIDE SEQUENCE [LARGE SCALE GENOMIC DNA]</scope>
    <source>
        <strain evidence="1 2">DSM 12255</strain>
    </source>
</reference>
<dbReference type="RefSeq" id="WP_214171276.1">
    <property type="nucleotide sequence ID" value="NZ_JAHCVJ010000003.1"/>
</dbReference>
<dbReference type="Proteomes" id="UP000811899">
    <property type="component" value="Unassembled WGS sequence"/>
</dbReference>
<keyword evidence="2" id="KW-1185">Reference proteome</keyword>
<evidence type="ECO:0000313" key="1">
    <source>
        <dbReference type="EMBL" id="MBT0664505.1"/>
    </source>
</evidence>
<proteinExistence type="predicted"/>
<comment type="caution">
    <text evidence="1">The sequence shown here is derived from an EMBL/GenBank/DDBJ whole genome shotgun (WGS) entry which is preliminary data.</text>
</comment>
<protein>
    <recommendedName>
        <fullName evidence="3">PD-(D/E)XK nuclease superfamily protein</fullName>
    </recommendedName>
</protein>
<evidence type="ECO:0000313" key="2">
    <source>
        <dbReference type="Proteomes" id="UP000811899"/>
    </source>
</evidence>
<dbReference type="AlphaFoldDB" id="A0AAW4L4P1"/>
<organism evidence="1 2">
    <name type="scientific">Geoanaerobacter pelophilus</name>
    <dbReference type="NCBI Taxonomy" id="60036"/>
    <lineage>
        <taxon>Bacteria</taxon>
        <taxon>Pseudomonadati</taxon>
        <taxon>Thermodesulfobacteriota</taxon>
        <taxon>Desulfuromonadia</taxon>
        <taxon>Geobacterales</taxon>
        <taxon>Geobacteraceae</taxon>
        <taxon>Geoanaerobacter</taxon>
    </lineage>
</organism>
<evidence type="ECO:0008006" key="3">
    <source>
        <dbReference type="Google" id="ProtNLM"/>
    </source>
</evidence>
<sequence length="133" mass="14960">MGESLNHVRLVKAIIERVSSLDPQAVILADTSIYAAKDRPPKIGGHVPDVYARIDMLRQTIIGEAKTGKDLENEHTMSQLRAYLSHCSTNPGTRLVLAVPWDMRSFVHNLLNRLKTQMMLPKESVEILHCFIS</sequence>